<name>A0A3R7VXR2_9EURY</name>
<dbReference type="Pfam" id="PF11367">
    <property type="entry name" value="Tail_completion_gp17"/>
    <property type="match status" value="1"/>
</dbReference>
<evidence type="ECO:0000313" key="2">
    <source>
        <dbReference type="Proteomes" id="UP000284763"/>
    </source>
</evidence>
<sequence length="126" mass="14568">MTSIHVSIRTLLLQDPLIDEMVDERIYPHKLPLNCELPAISIHKISYPIHHITNTATPRYQVSCWTRSYSQAQELSETVIECLNRFKGTASGNPIKQVVYLGSEDVYEDMTEIFHVPIDFKVIHMR</sequence>
<dbReference type="Proteomes" id="UP000284763">
    <property type="component" value="Unassembled WGS sequence"/>
</dbReference>
<proteinExistence type="predicted"/>
<dbReference type="InterPro" id="IPR053745">
    <property type="entry name" value="Viral_Tail_Comp_sf"/>
</dbReference>
<comment type="caution">
    <text evidence="1">The sequence shown here is derived from an EMBL/GenBank/DDBJ whole genome shotgun (WGS) entry which is preliminary data.</text>
</comment>
<dbReference type="AlphaFoldDB" id="A0A3R7VXR2"/>
<protein>
    <submittedName>
        <fullName evidence="1">DUF3168 domain-containing protein</fullName>
    </submittedName>
</protein>
<accession>A0A3R7VXR2</accession>
<organism evidence="1 2">
    <name type="scientific">Methanosalsum natronophilum</name>
    <dbReference type="NCBI Taxonomy" id="768733"/>
    <lineage>
        <taxon>Archaea</taxon>
        <taxon>Methanobacteriati</taxon>
        <taxon>Methanobacteriota</taxon>
        <taxon>Stenosarchaea group</taxon>
        <taxon>Methanomicrobia</taxon>
        <taxon>Methanosarcinales</taxon>
        <taxon>Methanosarcinaceae</taxon>
        <taxon>Methanosalsum</taxon>
    </lineage>
</organism>
<dbReference type="Gene3D" id="3.30.2000.30">
    <property type="match status" value="1"/>
</dbReference>
<gene>
    <name evidence="1" type="ORF">D5R95_05975</name>
</gene>
<dbReference type="EMBL" id="QZAB01000375">
    <property type="protein sequence ID" value="RQD84022.1"/>
    <property type="molecule type" value="Genomic_DNA"/>
</dbReference>
<evidence type="ECO:0000313" key="1">
    <source>
        <dbReference type="EMBL" id="RQD84022.1"/>
    </source>
</evidence>
<reference evidence="1 2" key="1">
    <citation type="submission" date="2018-08" db="EMBL/GenBank/DDBJ databases">
        <title>The metabolism and importance of syntrophic acetate oxidation coupled to methane or sulfide production in haloalkaline environments.</title>
        <authorList>
            <person name="Timmers P.H.A."/>
            <person name="Vavourakis C.D."/>
            <person name="Sorokin D.Y."/>
            <person name="Sinninghe Damste J.S."/>
            <person name="Muyzer G."/>
            <person name="Stams A.J.M."/>
            <person name="Plugge C.M."/>
        </authorList>
    </citation>
    <scope>NUCLEOTIDE SEQUENCE [LARGE SCALE GENOMIC DNA]</scope>
    <source>
        <strain evidence="1">MSAO_Arc3</strain>
    </source>
</reference>
<dbReference type="InterPro" id="IPR021508">
    <property type="entry name" value="Gp17-like"/>
</dbReference>